<reference evidence="2 3" key="1">
    <citation type="submission" date="2019-07" db="EMBL/GenBank/DDBJ databases">
        <title>Rhodococcus cavernicolus sp. nov., isolated from a cave.</title>
        <authorList>
            <person name="Lee S.D."/>
        </authorList>
    </citation>
    <scope>NUCLEOTIDE SEQUENCE [LARGE SCALE GENOMIC DNA]</scope>
    <source>
        <strain evidence="2 3">C1-24</strain>
    </source>
</reference>
<dbReference type="InterPro" id="IPR004360">
    <property type="entry name" value="Glyas_Fos-R_dOase_dom"/>
</dbReference>
<accession>A0A5A7S6A3</accession>
<evidence type="ECO:0000313" key="3">
    <source>
        <dbReference type="Proteomes" id="UP000322244"/>
    </source>
</evidence>
<comment type="caution">
    <text evidence="2">The sequence shown here is derived from an EMBL/GenBank/DDBJ whole genome shotgun (WGS) entry which is preliminary data.</text>
</comment>
<dbReference type="PANTHER" id="PTHR21366:SF14">
    <property type="entry name" value="GLYOXALASE DOMAIN-CONTAINING PROTEIN 5"/>
    <property type="match status" value="1"/>
</dbReference>
<dbReference type="EMBL" id="VLNY01000010">
    <property type="protein sequence ID" value="KAA0021426.1"/>
    <property type="molecule type" value="Genomic_DNA"/>
</dbReference>
<dbReference type="RefSeq" id="WP_149431930.1">
    <property type="nucleotide sequence ID" value="NZ_VLNY01000010.1"/>
</dbReference>
<name>A0A5A7S6A3_9NOCA</name>
<evidence type="ECO:0000313" key="2">
    <source>
        <dbReference type="EMBL" id="KAA0021426.1"/>
    </source>
</evidence>
<dbReference type="Pfam" id="PF00903">
    <property type="entry name" value="Glyoxalase"/>
    <property type="match status" value="1"/>
</dbReference>
<evidence type="ECO:0000259" key="1">
    <source>
        <dbReference type="PROSITE" id="PS51819"/>
    </source>
</evidence>
<organism evidence="2 3">
    <name type="scientific">Antrihabitans cavernicola</name>
    <dbReference type="NCBI Taxonomy" id="2495913"/>
    <lineage>
        <taxon>Bacteria</taxon>
        <taxon>Bacillati</taxon>
        <taxon>Actinomycetota</taxon>
        <taxon>Actinomycetes</taxon>
        <taxon>Mycobacteriales</taxon>
        <taxon>Nocardiaceae</taxon>
        <taxon>Antrihabitans</taxon>
    </lineage>
</organism>
<dbReference type="Proteomes" id="UP000322244">
    <property type="component" value="Unassembled WGS sequence"/>
</dbReference>
<proteinExistence type="predicted"/>
<dbReference type="SUPFAM" id="SSF54593">
    <property type="entry name" value="Glyoxalase/Bleomycin resistance protein/Dihydroxybiphenyl dioxygenase"/>
    <property type="match status" value="1"/>
</dbReference>
<sequence length="148" mass="16212">MTFAIDRIDHVVINCRDVEATAQWYSSVLGMSVERFGPHRRVALKFGLQKINLRPTGADNWHTAEVDSPGSEDLCFVTTDPIADVVDHFARLGVIVVDGPVEKIGALGLMTSVYCRDIDGNLVEVARYPDSDENMRNGHVSGAGPDSR</sequence>
<dbReference type="InterPro" id="IPR037523">
    <property type="entry name" value="VOC_core"/>
</dbReference>
<dbReference type="PANTHER" id="PTHR21366">
    <property type="entry name" value="GLYOXALASE FAMILY PROTEIN"/>
    <property type="match status" value="1"/>
</dbReference>
<keyword evidence="3" id="KW-1185">Reference proteome</keyword>
<dbReference type="OrthoDB" id="9812656at2"/>
<dbReference type="InterPro" id="IPR050383">
    <property type="entry name" value="GlyoxalaseI/FosfomycinResist"/>
</dbReference>
<gene>
    <name evidence="2" type="ORF">FOY51_19515</name>
</gene>
<dbReference type="InterPro" id="IPR029068">
    <property type="entry name" value="Glyas_Bleomycin-R_OHBP_Dase"/>
</dbReference>
<protein>
    <submittedName>
        <fullName evidence="2">VOC family protein</fullName>
    </submittedName>
</protein>
<dbReference type="AlphaFoldDB" id="A0A5A7S6A3"/>
<feature type="domain" description="VOC" evidence="1">
    <location>
        <begin position="7"/>
        <end position="128"/>
    </location>
</feature>
<dbReference type="Gene3D" id="3.10.180.10">
    <property type="entry name" value="2,3-Dihydroxybiphenyl 1,2-Dioxygenase, domain 1"/>
    <property type="match status" value="1"/>
</dbReference>
<dbReference type="PROSITE" id="PS51819">
    <property type="entry name" value="VOC"/>
    <property type="match status" value="1"/>
</dbReference>